<name>A0AAD3Y9K3_9TREE</name>
<evidence type="ECO:0000313" key="3">
    <source>
        <dbReference type="Proteomes" id="UP001222932"/>
    </source>
</evidence>
<gene>
    <name evidence="2" type="primary">LAS1</name>
    <name evidence="2" type="ORF">CspeluHIS016_0200520</name>
</gene>
<accession>A0AAD3Y9K3</accession>
<dbReference type="GO" id="GO:0030687">
    <property type="term" value="C:preribosome, large subunit precursor"/>
    <property type="evidence" value="ECO:0007669"/>
    <property type="project" value="TreeGrafter"/>
</dbReference>
<dbReference type="GO" id="GO:0090730">
    <property type="term" value="C:Las1 complex"/>
    <property type="evidence" value="ECO:0007669"/>
    <property type="project" value="InterPro"/>
</dbReference>
<proteinExistence type="predicted"/>
<dbReference type="Proteomes" id="UP001222932">
    <property type="component" value="Unassembled WGS sequence"/>
</dbReference>
<evidence type="ECO:0000313" key="2">
    <source>
        <dbReference type="EMBL" id="GMK54996.1"/>
    </source>
</evidence>
<dbReference type="GO" id="GO:0004519">
    <property type="term" value="F:endonuclease activity"/>
    <property type="evidence" value="ECO:0007669"/>
    <property type="project" value="InterPro"/>
</dbReference>
<reference evidence="2" key="2">
    <citation type="submission" date="2023-06" db="EMBL/GenBank/DDBJ databases">
        <authorList>
            <person name="Kobayashi Y."/>
            <person name="Kayamori A."/>
            <person name="Aoki K."/>
            <person name="Shiwa Y."/>
            <person name="Fujita N."/>
            <person name="Sugita T."/>
            <person name="Iwasaki W."/>
            <person name="Tanaka N."/>
            <person name="Takashima M."/>
        </authorList>
    </citation>
    <scope>NUCLEOTIDE SEQUENCE</scope>
    <source>
        <strain evidence="2">HIS016</strain>
    </source>
</reference>
<dbReference type="GO" id="GO:0000470">
    <property type="term" value="P:maturation of LSU-rRNA"/>
    <property type="evidence" value="ECO:0007669"/>
    <property type="project" value="TreeGrafter"/>
</dbReference>
<evidence type="ECO:0000256" key="1">
    <source>
        <dbReference type="SAM" id="MobiDB-lite"/>
    </source>
</evidence>
<evidence type="ECO:0008006" key="4">
    <source>
        <dbReference type="Google" id="ProtNLM"/>
    </source>
</evidence>
<keyword evidence="3" id="KW-1185">Reference proteome</keyword>
<reference evidence="2" key="1">
    <citation type="journal article" date="2023" name="BMC Genomics">
        <title>Chromosome-level genome assemblies of Cutaneotrichosporon spp. (Trichosporonales, Basidiomycota) reveal imbalanced evolution between nucleotide sequences and chromosome synteny.</title>
        <authorList>
            <person name="Kobayashi Y."/>
            <person name="Kayamori A."/>
            <person name="Aoki K."/>
            <person name="Shiwa Y."/>
            <person name="Matsutani M."/>
            <person name="Fujita N."/>
            <person name="Sugita T."/>
            <person name="Iwasaki W."/>
            <person name="Tanaka N."/>
            <person name="Takashima M."/>
        </authorList>
    </citation>
    <scope>NUCLEOTIDE SEQUENCE</scope>
    <source>
        <strain evidence="2">HIS016</strain>
    </source>
</reference>
<dbReference type="PANTHER" id="PTHR15002:SF0">
    <property type="entry name" value="RIBOSOMAL BIOGENESIS PROTEIN LAS1L"/>
    <property type="match status" value="1"/>
</dbReference>
<dbReference type="PANTHER" id="PTHR15002">
    <property type="entry name" value="RIBOSOMAL BIOGENESIS PROTEIN LAS1L"/>
    <property type="match status" value="1"/>
</dbReference>
<comment type="caution">
    <text evidence="2">The sequence shown here is derived from an EMBL/GenBank/DDBJ whole genome shotgun (WGS) entry which is preliminary data.</text>
</comment>
<dbReference type="Pfam" id="PF04031">
    <property type="entry name" value="Las1"/>
    <property type="match status" value="1"/>
</dbReference>
<organism evidence="2 3">
    <name type="scientific">Cutaneotrichosporon spelunceum</name>
    <dbReference type="NCBI Taxonomy" id="1672016"/>
    <lineage>
        <taxon>Eukaryota</taxon>
        <taxon>Fungi</taxon>
        <taxon>Dikarya</taxon>
        <taxon>Basidiomycota</taxon>
        <taxon>Agaricomycotina</taxon>
        <taxon>Tremellomycetes</taxon>
        <taxon>Trichosporonales</taxon>
        <taxon>Trichosporonaceae</taxon>
        <taxon>Cutaneotrichosporon</taxon>
    </lineage>
</organism>
<dbReference type="EMBL" id="BTCM01000002">
    <property type="protein sequence ID" value="GMK54996.1"/>
    <property type="molecule type" value="Genomic_DNA"/>
</dbReference>
<dbReference type="InterPro" id="IPR007174">
    <property type="entry name" value="Las1"/>
</dbReference>
<dbReference type="AlphaFoldDB" id="A0AAD3Y9K3"/>
<protein>
    <recommendedName>
        <fullName evidence="4">Las1-domain-containing protein</fullName>
    </recommendedName>
</protein>
<sequence length="436" mass="48713">MRQPRRVPWSSKAELGQLYELLFSPVANDGSRTAALSRMSVYVSSPSCPAFIHLLHALVSALALPYPPPLHLAQSHRMVYAMALIRFVNGMVDPLQTGGFARPISHLAAELNLPPGLVALRHRATHEDLPPLPHLHRALQDAVAYLHAYSFVPLLNHGAEEGWGRRERSETLVGRWKKVMKERVRMRDVSTENASGRAVKRLRREFDGEDLEDAIEAIVRVGLVPVARKKRPAKKATAPPADALLVWTPLLTHLMDLHESTPSVLAETLTSALLETAPRFRQMDDDERKELASYRWTLGTWLLHFWRGGDLGVPEDAKRDILVRLARELVHGDDVLKRVYGLLDGAGLGQLQALLPDHREEEEEEELEGLEIGDGELEVEVDADAALEKMQANLDALQDKLRRNVGPTKEGATNGQDIPGWNKAEEWHPCPIGMWA</sequence>
<dbReference type="GO" id="GO:0000460">
    <property type="term" value="P:maturation of 5.8S rRNA"/>
    <property type="evidence" value="ECO:0007669"/>
    <property type="project" value="TreeGrafter"/>
</dbReference>
<feature type="region of interest" description="Disordered" evidence="1">
    <location>
        <begin position="405"/>
        <end position="424"/>
    </location>
</feature>